<dbReference type="AlphaFoldDB" id="A0A4S3ZWI8"/>
<gene>
    <name evidence="2" type="ORF">E6C51_09660</name>
</gene>
<dbReference type="Gene3D" id="3.40.630.30">
    <property type="match status" value="1"/>
</dbReference>
<dbReference type="RefSeq" id="WP_190235813.1">
    <property type="nucleotide sequence ID" value="NZ_SSOA01000004.1"/>
</dbReference>
<keyword evidence="3" id="KW-1185">Reference proteome</keyword>
<dbReference type="GO" id="GO:0016740">
    <property type="term" value="F:transferase activity"/>
    <property type="evidence" value="ECO:0007669"/>
    <property type="project" value="UniProtKB-KW"/>
</dbReference>
<evidence type="ECO:0000259" key="1">
    <source>
        <dbReference type="Pfam" id="PF13480"/>
    </source>
</evidence>
<dbReference type="Pfam" id="PF13480">
    <property type="entry name" value="Acetyltransf_6"/>
    <property type="match status" value="1"/>
</dbReference>
<feature type="domain" description="BioF2-like acetyltransferase" evidence="1">
    <location>
        <begin position="228"/>
        <end position="354"/>
    </location>
</feature>
<reference evidence="2 3" key="1">
    <citation type="submission" date="2019-04" db="EMBL/GenBank/DDBJ databases">
        <title>Rhizobium terrae sp. nov., isolated from a paddy soil.</title>
        <authorList>
            <person name="Lin S.-Y."/>
            <person name="Hameed A."/>
            <person name="Huang H.-I."/>
            <person name="Young C.-C."/>
        </authorList>
    </citation>
    <scope>NUCLEOTIDE SEQUENCE [LARGE SCALE GENOMIC DNA]</scope>
    <source>
        <strain evidence="2 3">CC-HIH110</strain>
    </source>
</reference>
<evidence type="ECO:0000313" key="3">
    <source>
        <dbReference type="Proteomes" id="UP000310754"/>
    </source>
</evidence>
<evidence type="ECO:0000313" key="2">
    <source>
        <dbReference type="EMBL" id="THF50021.1"/>
    </source>
</evidence>
<organism evidence="2 3">
    <name type="scientific">Allorhizobium terrae</name>
    <dbReference type="NCBI Taxonomy" id="1848972"/>
    <lineage>
        <taxon>Bacteria</taxon>
        <taxon>Pseudomonadati</taxon>
        <taxon>Pseudomonadota</taxon>
        <taxon>Alphaproteobacteria</taxon>
        <taxon>Hyphomicrobiales</taxon>
        <taxon>Rhizobiaceae</taxon>
        <taxon>Rhizobium/Agrobacterium group</taxon>
        <taxon>Allorhizobium</taxon>
    </lineage>
</organism>
<dbReference type="EMBL" id="SSOA01000004">
    <property type="protein sequence ID" value="THF50021.1"/>
    <property type="molecule type" value="Genomic_DNA"/>
</dbReference>
<accession>A0A4S3ZWI8</accession>
<name>A0A4S3ZWI8_9HYPH</name>
<comment type="caution">
    <text evidence="2">The sequence shown here is derived from an EMBL/GenBank/DDBJ whole genome shotgun (WGS) entry which is preliminary data.</text>
</comment>
<proteinExistence type="predicted"/>
<keyword evidence="2" id="KW-0808">Transferase</keyword>
<dbReference type="SUPFAM" id="SSF55729">
    <property type="entry name" value="Acyl-CoA N-acyltransferases (Nat)"/>
    <property type="match status" value="1"/>
</dbReference>
<dbReference type="InterPro" id="IPR038740">
    <property type="entry name" value="BioF2-like_GNAT_dom"/>
</dbReference>
<dbReference type="Proteomes" id="UP000310754">
    <property type="component" value="Unassembled WGS sequence"/>
</dbReference>
<protein>
    <submittedName>
        <fullName evidence="2">GNAT family N-acetyltransferase</fullName>
    </submittedName>
</protein>
<sequence>MIVAEIKLSVDGNDDRLDPVTVPQGPQTVSKATLAPPADGQIAVGRVGRKLWLYPRQASYDLEEEMDFLTNRALEPNVFFSARFLAPAIPRLDERQVRTALIRDDRSGRSRIRLLMPFSIEKPGFSMGPTILRVWSNPFGPLGTPLVDAEDATETIDNLLEALGNPVAKLPNVIVFPDLRMDGPVAQLLRAVAINRDLPLTVANTVQRPMLESLEDGPTYLAQSVGKSHLRDMRRQMRLLEKQGHLAYCIARQPHEIGARMEEFLALEASGWKGRKRTAMVMDRLHAAFAREAVTNLAAIDAVRIHTLDLDDRAIASMIVFIMNGEAYTWKTAYDERYARFSPGKLLTSELTEWHLDDANIMRTDSCAVADHPIMSRLWRERETMGTLVIGLKRNSDKDVRQAATQLHLYRNTRNLARILRDKVLGKRKKDA</sequence>
<dbReference type="InterPro" id="IPR016181">
    <property type="entry name" value="Acyl_CoA_acyltransferase"/>
</dbReference>